<evidence type="ECO:0000313" key="3">
    <source>
        <dbReference type="Proteomes" id="UP000007093"/>
    </source>
</evidence>
<dbReference type="InParanoid" id="G4Q994"/>
<evidence type="ECO:0000256" key="1">
    <source>
        <dbReference type="SAM" id="MobiDB-lite"/>
    </source>
</evidence>
<dbReference type="AlphaFoldDB" id="G4Q994"/>
<dbReference type="eggNOG" id="COG1652">
    <property type="taxonomic scope" value="Bacteria"/>
</dbReference>
<dbReference type="KEGG" id="ain:Acin_1374"/>
<dbReference type="STRING" id="568816.Acin_1374"/>
<keyword evidence="3" id="KW-1185">Reference proteome</keyword>
<dbReference type="EMBL" id="CP003058">
    <property type="protein sequence ID" value="AEQ22596.1"/>
    <property type="molecule type" value="Genomic_DNA"/>
</dbReference>
<feature type="compositionally biased region" description="Basic and acidic residues" evidence="1">
    <location>
        <begin position="158"/>
        <end position="175"/>
    </location>
</feature>
<feature type="region of interest" description="Disordered" evidence="1">
    <location>
        <begin position="153"/>
        <end position="175"/>
    </location>
</feature>
<proteinExistence type="predicted"/>
<name>G4Q994_ACIIR</name>
<dbReference type="PATRIC" id="fig|568816.4.peg.1330"/>
<gene>
    <name evidence="2" type="ordered locus">Acin_1374</name>
</gene>
<protein>
    <submittedName>
        <fullName evidence="2">Uncharacterized protein</fullName>
    </submittedName>
</protein>
<evidence type="ECO:0000313" key="2">
    <source>
        <dbReference type="EMBL" id="AEQ22596.1"/>
    </source>
</evidence>
<dbReference type="HOGENOM" id="CLU_077348_0_1_9"/>
<organism evidence="2 3">
    <name type="scientific">Acidaminococcus intestini (strain RyC-MR95)</name>
    <dbReference type="NCBI Taxonomy" id="568816"/>
    <lineage>
        <taxon>Bacteria</taxon>
        <taxon>Bacillati</taxon>
        <taxon>Bacillota</taxon>
        <taxon>Negativicutes</taxon>
        <taxon>Acidaminococcales</taxon>
        <taxon>Acidaminococcaceae</taxon>
        <taxon>Acidaminococcus</taxon>
    </lineage>
</organism>
<accession>G4Q994</accession>
<sequence>MLSAILNGMNMISTRRQILVKSEQFGEVIIPVTPSKYQLSSGQKNKVVDITRVGEAVIFGMPKARTLTFSSFFPPQTHEYPFTVDDSKSPAELVEYFTKVKEARKPVRVIITDSPVNLMMGLMGFNYFEKDGTRDIYYELSFTEYKDLNIPAANNNKPMDENTGLKKRPEGDTPKKVTWQKKAGDFLDATKKAYGDYNHWRRVVKSNNLGSLVINNAGRIGKILGKKL</sequence>
<dbReference type="Proteomes" id="UP000007093">
    <property type="component" value="Chromosome"/>
</dbReference>
<dbReference type="FunCoup" id="G4Q994">
    <property type="interactions" value="28"/>
</dbReference>
<reference evidence="2 3" key="1">
    <citation type="journal article" date="2011" name="J. Bacteriol.">
        <title>Complete genome sequence of Acidaminococcus intestini RYC-MR95, a Gram-negative bacterium from the phylum Firmicutes.</title>
        <authorList>
            <person name="D'Auria G."/>
            <person name="Galan J.C."/>
            <person name="Rodriguez-Alcayna M."/>
            <person name="Moya A."/>
            <person name="Baquero F."/>
            <person name="Latorre A."/>
        </authorList>
    </citation>
    <scope>NUCLEOTIDE SEQUENCE [LARGE SCALE GENOMIC DNA]</scope>
    <source>
        <strain evidence="2 3">RyC-MR95</strain>
    </source>
</reference>